<evidence type="ECO:0000256" key="1">
    <source>
        <dbReference type="SAM" id="SignalP"/>
    </source>
</evidence>
<keyword evidence="1" id="KW-0732">Signal</keyword>
<proteinExistence type="predicted"/>
<protein>
    <submittedName>
        <fullName evidence="4">PEP-CTERM sorting domain-containing protein</fullName>
    </submittedName>
</protein>
<feature type="domain" description="Cohesin" evidence="2">
    <location>
        <begin position="34"/>
        <end position="158"/>
    </location>
</feature>
<keyword evidence="5" id="KW-1185">Reference proteome</keyword>
<dbReference type="Pfam" id="PF00963">
    <property type="entry name" value="Cohesin"/>
    <property type="match status" value="1"/>
</dbReference>
<evidence type="ECO:0000259" key="2">
    <source>
        <dbReference type="Pfam" id="PF00963"/>
    </source>
</evidence>
<dbReference type="InterPro" id="IPR008965">
    <property type="entry name" value="CBM2/CBM3_carb-bd_dom_sf"/>
</dbReference>
<reference evidence="4 5" key="1">
    <citation type="submission" date="2019-12" db="EMBL/GenBank/DDBJ databases">
        <title>Novel species isolated from a subtropical stream in China.</title>
        <authorList>
            <person name="Lu H."/>
        </authorList>
    </citation>
    <scope>NUCLEOTIDE SEQUENCE [LARGE SCALE GENOMIC DNA]</scope>
    <source>
        <strain evidence="4 5">CY13W</strain>
    </source>
</reference>
<dbReference type="InterPro" id="IPR013424">
    <property type="entry name" value="Ice-binding_C"/>
</dbReference>
<dbReference type="SUPFAM" id="SSF49384">
    <property type="entry name" value="Carbohydrate-binding domain"/>
    <property type="match status" value="1"/>
</dbReference>
<dbReference type="Gene3D" id="2.60.40.680">
    <property type="match status" value="1"/>
</dbReference>
<organism evidence="4 5">
    <name type="scientific">Duganella qianjiadongensis</name>
    <dbReference type="NCBI Taxonomy" id="2692176"/>
    <lineage>
        <taxon>Bacteria</taxon>
        <taxon>Pseudomonadati</taxon>
        <taxon>Pseudomonadota</taxon>
        <taxon>Betaproteobacteria</taxon>
        <taxon>Burkholderiales</taxon>
        <taxon>Oxalobacteraceae</taxon>
        <taxon>Telluria group</taxon>
        <taxon>Duganella</taxon>
    </lineage>
</organism>
<sequence length="191" mass="19952">MLNMKTMQKSLQAALLAVAVVAPAAYAAAPALSFVVTPATGVVGNMVDVDVRIADVNDLYAYNFSLLFDPALLQIYAVKEGSFMSAAGETYFFEGTTDNANGKVDYVANTMLGAVPGVNGSGSLAHFKFNVLGAGSSTLSFADVLFLDSASNEVAPQWAAQTVVTAVPEPDTYLMLGVGLMGLAALRRRKV</sequence>
<feature type="signal peptide" evidence="1">
    <location>
        <begin position="1"/>
        <end position="27"/>
    </location>
</feature>
<dbReference type="EMBL" id="WWCM01000002">
    <property type="protein sequence ID" value="MYM38321.1"/>
    <property type="molecule type" value="Genomic_DNA"/>
</dbReference>
<evidence type="ECO:0000259" key="3">
    <source>
        <dbReference type="Pfam" id="PF07589"/>
    </source>
</evidence>
<dbReference type="Pfam" id="PF07589">
    <property type="entry name" value="PEP-CTERM"/>
    <property type="match status" value="1"/>
</dbReference>
<evidence type="ECO:0000313" key="4">
    <source>
        <dbReference type="EMBL" id="MYM38321.1"/>
    </source>
</evidence>
<dbReference type="InterPro" id="IPR002102">
    <property type="entry name" value="Cohesin_dom"/>
</dbReference>
<gene>
    <name evidence="4" type="ORF">GTP27_03165</name>
</gene>
<feature type="chain" id="PRO_5046953792" evidence="1">
    <location>
        <begin position="28"/>
        <end position="191"/>
    </location>
</feature>
<feature type="domain" description="Ice-binding protein C-terminal" evidence="3">
    <location>
        <begin position="166"/>
        <end position="189"/>
    </location>
</feature>
<dbReference type="CDD" id="cd08547">
    <property type="entry name" value="Type_II_cohesin"/>
    <property type="match status" value="1"/>
</dbReference>
<dbReference type="RefSeq" id="WP_161037743.1">
    <property type="nucleotide sequence ID" value="NZ_WWCM01000002.1"/>
</dbReference>
<accession>A0ABW9VFM6</accession>
<comment type="caution">
    <text evidence="4">The sequence shown here is derived from an EMBL/GenBank/DDBJ whole genome shotgun (WGS) entry which is preliminary data.</text>
</comment>
<name>A0ABW9VFM6_9BURK</name>
<dbReference type="Proteomes" id="UP000478090">
    <property type="component" value="Unassembled WGS sequence"/>
</dbReference>
<evidence type="ECO:0000313" key="5">
    <source>
        <dbReference type="Proteomes" id="UP000478090"/>
    </source>
</evidence>
<dbReference type="NCBIfam" id="TIGR02595">
    <property type="entry name" value="PEP_CTERM"/>
    <property type="match status" value="1"/>
</dbReference>